<keyword evidence="2" id="KW-1185">Reference proteome</keyword>
<protein>
    <submittedName>
        <fullName evidence="1">Uncharacterized protein</fullName>
    </submittedName>
</protein>
<comment type="caution">
    <text evidence="1">The sequence shown here is derived from an EMBL/GenBank/DDBJ whole genome shotgun (WGS) entry which is preliminary data.</text>
</comment>
<name>A0A7X1LUK3_9ACTN</name>
<evidence type="ECO:0000313" key="2">
    <source>
        <dbReference type="Proteomes" id="UP000517694"/>
    </source>
</evidence>
<accession>A0A7X1LUK3</accession>
<proteinExistence type="predicted"/>
<evidence type="ECO:0000313" key="1">
    <source>
        <dbReference type="EMBL" id="MBC2869872.1"/>
    </source>
</evidence>
<gene>
    <name evidence="1" type="ORF">H1R13_34435</name>
</gene>
<dbReference type="EMBL" id="JACMHY010000022">
    <property type="protein sequence ID" value="MBC2869872.1"/>
    <property type="molecule type" value="Genomic_DNA"/>
</dbReference>
<dbReference type="Proteomes" id="UP000517694">
    <property type="component" value="Unassembled WGS sequence"/>
</dbReference>
<dbReference type="OrthoDB" id="4179405at2"/>
<sequence length="184" mass="20275">MLTYPSIPCPVCSSLDLDAELVPNDSGGQDIAAFRCRACGFSWMAHDVPQFPGAPNYREAYAEAPPLLDEELELLATPDAGAQAAAGPQQPHSRVLLLRRAAYWDRRAHELQLAGFLGMCLDEDVMQANHQAATSAFELLKHDLAHKDQVDAPFGPTEPGWDSAGGTRAYVRQEYRAWRSEKHD</sequence>
<organism evidence="1 2">
    <name type="scientific">Streptomyces mexicanus</name>
    <dbReference type="NCBI Taxonomy" id="178566"/>
    <lineage>
        <taxon>Bacteria</taxon>
        <taxon>Bacillati</taxon>
        <taxon>Actinomycetota</taxon>
        <taxon>Actinomycetes</taxon>
        <taxon>Kitasatosporales</taxon>
        <taxon>Streptomycetaceae</taxon>
        <taxon>Streptomyces</taxon>
    </lineage>
</organism>
<dbReference type="AlphaFoldDB" id="A0A7X1LUK3"/>
<reference evidence="1 2" key="1">
    <citation type="submission" date="2020-08" db="EMBL/GenBank/DDBJ databases">
        <title>Whole-Genome Sequence of French Clinical Streptomyces mexicanus Strain Q0842.</title>
        <authorList>
            <person name="Boxberger M."/>
            <person name="La Scola B."/>
        </authorList>
    </citation>
    <scope>NUCLEOTIDE SEQUENCE [LARGE SCALE GENOMIC DNA]</scope>
    <source>
        <strain evidence="1 2">Marseille-Q0842</strain>
    </source>
</reference>
<dbReference type="RefSeq" id="WP_159675567.1">
    <property type="nucleotide sequence ID" value="NZ_JACMHY010000022.1"/>
</dbReference>